<accession>X1UEE3</accession>
<comment type="caution">
    <text evidence="1">The sequence shown here is derived from an EMBL/GenBank/DDBJ whole genome shotgun (WGS) entry which is preliminary data.</text>
</comment>
<proteinExistence type="predicted"/>
<reference evidence="1" key="1">
    <citation type="journal article" date="2014" name="Front. Microbiol.">
        <title>High frequency of phylogenetically diverse reductive dehalogenase-homologous genes in deep subseafloor sedimentary metagenomes.</title>
        <authorList>
            <person name="Kawai M."/>
            <person name="Futagami T."/>
            <person name="Toyoda A."/>
            <person name="Takaki Y."/>
            <person name="Nishi S."/>
            <person name="Hori S."/>
            <person name="Arai W."/>
            <person name="Tsubouchi T."/>
            <person name="Morono Y."/>
            <person name="Uchiyama I."/>
            <person name="Ito T."/>
            <person name="Fujiyama A."/>
            <person name="Inagaki F."/>
            <person name="Takami H."/>
        </authorList>
    </citation>
    <scope>NUCLEOTIDE SEQUENCE</scope>
    <source>
        <strain evidence="1">Expedition CK06-06</strain>
    </source>
</reference>
<protein>
    <submittedName>
        <fullName evidence="1">Uncharacterized protein</fullName>
    </submittedName>
</protein>
<organism evidence="1">
    <name type="scientific">marine sediment metagenome</name>
    <dbReference type="NCBI Taxonomy" id="412755"/>
    <lineage>
        <taxon>unclassified sequences</taxon>
        <taxon>metagenomes</taxon>
        <taxon>ecological metagenomes</taxon>
    </lineage>
</organism>
<sequence>MNDSNLEICSPIFKVKAGALLDVTIPLIDFRIMVPWTDLELWSPFCILANKVFDILMALGDKWAREYYEETE</sequence>
<evidence type="ECO:0000313" key="1">
    <source>
        <dbReference type="EMBL" id="GAI90709.1"/>
    </source>
</evidence>
<dbReference type="EMBL" id="BARW01021678">
    <property type="protein sequence ID" value="GAI90709.1"/>
    <property type="molecule type" value="Genomic_DNA"/>
</dbReference>
<dbReference type="AlphaFoldDB" id="X1UEE3"/>
<gene>
    <name evidence="1" type="ORF">S12H4_36370</name>
</gene>
<name>X1UEE3_9ZZZZ</name>